<dbReference type="Proteomes" id="UP000190959">
    <property type="component" value="Unassembled WGS sequence"/>
</dbReference>
<dbReference type="InterPro" id="IPR036388">
    <property type="entry name" value="WH-like_DNA-bd_sf"/>
</dbReference>
<dbReference type="SUPFAM" id="SSF46689">
    <property type="entry name" value="Homeodomain-like"/>
    <property type="match status" value="1"/>
</dbReference>
<dbReference type="InterPro" id="IPR046348">
    <property type="entry name" value="SIS_dom_sf"/>
</dbReference>
<evidence type="ECO:0000313" key="2">
    <source>
        <dbReference type="EMBL" id="OOP74698.1"/>
    </source>
</evidence>
<proteinExistence type="predicted"/>
<sequence length="286" mass="33064">MTIENMIKCCDKLTQTENILAQYIIKNKNKISTLSIQQLSEKTFVSKSAIHRFCKKIGVDGFNELKVKVAQDIAEESKIENDIDVNFPFLEGDTQGVIAQKLIKLYETTIRDTYKYIDVEKLNTCVSILHKADVIDIYTHAHNSNVAENFMDKMRSIGWMVNCTKSFYDQRCTATASKKNHAALLLSYSGKSNFLKPISEVLYKRGIETIWIGRVGSSSVPEYIKHRLYISDRENFKNRISQFSSHIAMQYMLDLIYSCIFKRDYNDNIKYIKEIANIVDNRDITE</sequence>
<reference evidence="2 3" key="1">
    <citation type="submission" date="2017-02" db="EMBL/GenBank/DDBJ databases">
        <title>Genome sequence of Clostridium beijerinckii Br21.</title>
        <authorList>
            <person name="Fonseca B.C."/>
            <person name="Guazzaroni M.E."/>
            <person name="Riano-Pachon D.M."/>
            <person name="Reginatto V."/>
        </authorList>
    </citation>
    <scope>NUCLEOTIDE SEQUENCE [LARGE SCALE GENOMIC DNA]</scope>
    <source>
        <strain evidence="2 3">Br21</strain>
    </source>
</reference>
<gene>
    <name evidence="2" type="ORF">CBEIBR21_00595</name>
</gene>
<dbReference type="GO" id="GO:1901135">
    <property type="term" value="P:carbohydrate derivative metabolic process"/>
    <property type="evidence" value="ECO:0007669"/>
    <property type="project" value="InterPro"/>
</dbReference>
<dbReference type="GO" id="GO:0003677">
    <property type="term" value="F:DNA binding"/>
    <property type="evidence" value="ECO:0007669"/>
    <property type="project" value="InterPro"/>
</dbReference>
<evidence type="ECO:0000313" key="3">
    <source>
        <dbReference type="Proteomes" id="UP000190959"/>
    </source>
</evidence>
<organism evidence="2 3">
    <name type="scientific">Clostridium beijerinckii</name>
    <name type="common">Clostridium MP</name>
    <dbReference type="NCBI Taxonomy" id="1520"/>
    <lineage>
        <taxon>Bacteria</taxon>
        <taxon>Bacillati</taxon>
        <taxon>Bacillota</taxon>
        <taxon>Clostridia</taxon>
        <taxon>Eubacteriales</taxon>
        <taxon>Clostridiaceae</taxon>
        <taxon>Clostridium</taxon>
    </lineage>
</organism>
<accession>A0A1S9NB72</accession>
<dbReference type="RefSeq" id="WP_078114238.1">
    <property type="nucleotide sequence ID" value="NZ_MWMH01000001.1"/>
</dbReference>
<feature type="domain" description="HTH rpiR-type" evidence="1">
    <location>
        <begin position="1"/>
        <end position="76"/>
    </location>
</feature>
<dbReference type="InterPro" id="IPR000281">
    <property type="entry name" value="HTH_RpiR"/>
</dbReference>
<dbReference type="SUPFAM" id="SSF53697">
    <property type="entry name" value="SIS domain"/>
    <property type="match status" value="1"/>
</dbReference>
<dbReference type="GO" id="GO:0097367">
    <property type="term" value="F:carbohydrate derivative binding"/>
    <property type="evidence" value="ECO:0007669"/>
    <property type="project" value="InterPro"/>
</dbReference>
<dbReference type="PANTHER" id="PTHR30514">
    <property type="entry name" value="GLUCOKINASE"/>
    <property type="match status" value="1"/>
</dbReference>
<protein>
    <submittedName>
        <fullName evidence="2">RpiR family transcriptional regulator</fullName>
    </submittedName>
</protein>
<dbReference type="InterPro" id="IPR035472">
    <property type="entry name" value="RpiR-like_SIS"/>
</dbReference>
<dbReference type="PROSITE" id="PS51071">
    <property type="entry name" value="HTH_RPIR"/>
    <property type="match status" value="1"/>
</dbReference>
<dbReference type="GO" id="GO:0003700">
    <property type="term" value="F:DNA-binding transcription factor activity"/>
    <property type="evidence" value="ECO:0007669"/>
    <property type="project" value="InterPro"/>
</dbReference>
<dbReference type="Pfam" id="PF01418">
    <property type="entry name" value="HTH_6"/>
    <property type="match status" value="1"/>
</dbReference>
<evidence type="ECO:0000259" key="1">
    <source>
        <dbReference type="PROSITE" id="PS51071"/>
    </source>
</evidence>
<dbReference type="InterPro" id="IPR009057">
    <property type="entry name" value="Homeodomain-like_sf"/>
</dbReference>
<dbReference type="AlphaFoldDB" id="A0A1S9NB72"/>
<dbReference type="EMBL" id="MWMH01000001">
    <property type="protein sequence ID" value="OOP74698.1"/>
    <property type="molecule type" value="Genomic_DNA"/>
</dbReference>
<dbReference type="InterPro" id="IPR047640">
    <property type="entry name" value="RpiR-like"/>
</dbReference>
<dbReference type="Gene3D" id="3.40.50.10490">
    <property type="entry name" value="Glucose-6-phosphate isomerase like protein, domain 1"/>
    <property type="match status" value="1"/>
</dbReference>
<comment type="caution">
    <text evidence="2">The sequence shown here is derived from an EMBL/GenBank/DDBJ whole genome shotgun (WGS) entry which is preliminary data.</text>
</comment>
<dbReference type="PANTHER" id="PTHR30514:SF10">
    <property type="entry name" value="MURR_RPIR FAMILY TRANSCRIPTIONAL REGULATOR"/>
    <property type="match status" value="1"/>
</dbReference>
<dbReference type="CDD" id="cd05013">
    <property type="entry name" value="SIS_RpiR"/>
    <property type="match status" value="1"/>
</dbReference>
<dbReference type="Gene3D" id="1.10.10.10">
    <property type="entry name" value="Winged helix-like DNA-binding domain superfamily/Winged helix DNA-binding domain"/>
    <property type="match status" value="1"/>
</dbReference>
<name>A0A1S9NB72_CLOBE</name>